<dbReference type="Proteomes" id="UP001223144">
    <property type="component" value="Unassembled WGS sequence"/>
</dbReference>
<dbReference type="EMBL" id="JARWBG010000029">
    <property type="protein sequence ID" value="MDH2391603.1"/>
    <property type="molecule type" value="Genomic_DNA"/>
</dbReference>
<dbReference type="Pfam" id="PF04686">
    <property type="entry name" value="SsgA"/>
    <property type="match status" value="1"/>
</dbReference>
<keyword evidence="8" id="KW-1185">Reference proteome</keyword>
<proteinExistence type="inferred from homology"/>
<gene>
    <name evidence="7" type="ORF">QCN29_23050</name>
</gene>
<evidence type="ECO:0000256" key="3">
    <source>
        <dbReference type="ARBA" id="ARBA00022618"/>
    </source>
</evidence>
<keyword evidence="3" id="KW-0132">Cell division</keyword>
<evidence type="ECO:0000313" key="7">
    <source>
        <dbReference type="EMBL" id="MDH2391603.1"/>
    </source>
</evidence>
<accession>A0ABT6HSB6</accession>
<reference evidence="7 8" key="1">
    <citation type="submission" date="2023-04" db="EMBL/GenBank/DDBJ databases">
        <title>Streptomyces chengmaiensis sp. nov. isolated from the stem of mangrove plant in Hainan.</title>
        <authorList>
            <person name="Huang X."/>
            <person name="Zhou S."/>
            <person name="Chu X."/>
            <person name="Xie Y."/>
            <person name="Lin Y."/>
        </authorList>
    </citation>
    <scope>NUCLEOTIDE SEQUENCE [LARGE SCALE GENOMIC DNA]</scope>
    <source>
        <strain evidence="7 8">HNM0663</strain>
    </source>
</reference>
<comment type="similarity">
    <text evidence="2">Belongs to the SsgA family.</text>
</comment>
<dbReference type="InterPro" id="IPR006776">
    <property type="entry name" value="SsgB"/>
</dbReference>
<keyword evidence="5" id="KW-0717">Septation</keyword>
<dbReference type="InterPro" id="IPR038658">
    <property type="entry name" value="SsgB_sf"/>
</dbReference>
<name>A0ABT6HSB6_9ACTN</name>
<comment type="subcellular location">
    <subcellularLocation>
        <location evidence="1">Cell septum</location>
    </subcellularLocation>
</comment>
<dbReference type="RefSeq" id="WP_279930504.1">
    <property type="nucleotide sequence ID" value="NZ_JARWBG010000029.1"/>
</dbReference>
<comment type="caution">
    <text evidence="7">The sequence shown here is derived from an EMBL/GenBank/DDBJ whole genome shotgun (WGS) entry which is preliminary data.</text>
</comment>
<evidence type="ECO:0000256" key="5">
    <source>
        <dbReference type="ARBA" id="ARBA00023210"/>
    </source>
</evidence>
<evidence type="ECO:0000313" key="8">
    <source>
        <dbReference type="Proteomes" id="UP001223144"/>
    </source>
</evidence>
<evidence type="ECO:0000256" key="2">
    <source>
        <dbReference type="ARBA" id="ARBA00009323"/>
    </source>
</evidence>
<keyword evidence="4" id="KW-0749">Sporulation</keyword>
<organism evidence="7 8">
    <name type="scientific">Streptomyces chengmaiensis</name>
    <dbReference type="NCBI Taxonomy" id="3040919"/>
    <lineage>
        <taxon>Bacteria</taxon>
        <taxon>Bacillati</taxon>
        <taxon>Actinomycetota</taxon>
        <taxon>Actinomycetes</taxon>
        <taxon>Kitasatosporales</taxon>
        <taxon>Streptomycetaceae</taxon>
        <taxon>Streptomyces</taxon>
    </lineage>
</organism>
<dbReference type="Gene3D" id="2.30.31.20">
    <property type="entry name" value="Sporulation-specific cell division protein SsgB"/>
    <property type="match status" value="1"/>
</dbReference>
<evidence type="ECO:0000256" key="1">
    <source>
        <dbReference type="ARBA" id="ARBA00004431"/>
    </source>
</evidence>
<keyword evidence="6" id="KW-0131">Cell cycle</keyword>
<sequence>MAIHGEVLFAINALAERQAQQAAPATPPSRTAISLGATAVFEQRRALLPATRLHHLFPPKNRNPPMDLPGLELKIRMTLVAGPDMRVFVPVRLYYTDSDPYAVQFSFDVTPDEVVRWTFARDLLDQGLIAPAGIGDVKITPIGPHRSRCLGIELESPGGYARLEAPAASVKAWLAKTFGVVPAGRESESVDIDSFLDKLRSH</sequence>
<evidence type="ECO:0000256" key="4">
    <source>
        <dbReference type="ARBA" id="ARBA00022969"/>
    </source>
</evidence>
<evidence type="ECO:0000256" key="6">
    <source>
        <dbReference type="ARBA" id="ARBA00023306"/>
    </source>
</evidence>
<protein>
    <submittedName>
        <fullName evidence="7">SsgA family sporulation/cell division regulator</fullName>
    </submittedName>
</protein>